<sequence length="109" mass="12365">MELGDQDKNWAPRICCSTCYVELINWWNGKGNSMFAAPMSWRESKDHVTDCYFCMTNVQGFSNRKSKNRIVYPNLPSASIPVPRSANHPVPSRPAHEEIETDSEDSVGE</sequence>
<gene>
    <name evidence="2" type="ORF">PR048_031469</name>
</gene>
<feature type="region of interest" description="Disordered" evidence="1">
    <location>
        <begin position="76"/>
        <end position="109"/>
    </location>
</feature>
<protein>
    <submittedName>
        <fullName evidence="2">Uncharacterized protein</fullName>
    </submittedName>
</protein>
<accession>A0ABQ9G5C8</accession>
<comment type="caution">
    <text evidence="2">The sequence shown here is derived from an EMBL/GenBank/DDBJ whole genome shotgun (WGS) entry which is preliminary data.</text>
</comment>
<proteinExistence type="predicted"/>
<organism evidence="2 3">
    <name type="scientific">Dryococelus australis</name>
    <dbReference type="NCBI Taxonomy" id="614101"/>
    <lineage>
        <taxon>Eukaryota</taxon>
        <taxon>Metazoa</taxon>
        <taxon>Ecdysozoa</taxon>
        <taxon>Arthropoda</taxon>
        <taxon>Hexapoda</taxon>
        <taxon>Insecta</taxon>
        <taxon>Pterygota</taxon>
        <taxon>Neoptera</taxon>
        <taxon>Polyneoptera</taxon>
        <taxon>Phasmatodea</taxon>
        <taxon>Verophasmatodea</taxon>
        <taxon>Anareolatae</taxon>
        <taxon>Phasmatidae</taxon>
        <taxon>Eurycanthinae</taxon>
        <taxon>Dryococelus</taxon>
    </lineage>
</organism>
<keyword evidence="3" id="KW-1185">Reference proteome</keyword>
<reference evidence="2 3" key="1">
    <citation type="submission" date="2023-02" db="EMBL/GenBank/DDBJ databases">
        <title>LHISI_Scaffold_Assembly.</title>
        <authorList>
            <person name="Stuart O.P."/>
            <person name="Cleave R."/>
            <person name="Magrath M.J.L."/>
            <person name="Mikheyev A.S."/>
        </authorList>
    </citation>
    <scope>NUCLEOTIDE SEQUENCE [LARGE SCALE GENOMIC DNA]</scope>
    <source>
        <strain evidence="2">Daus_M_001</strain>
        <tissue evidence="2">Leg muscle</tissue>
    </source>
</reference>
<feature type="compositionally biased region" description="Acidic residues" evidence="1">
    <location>
        <begin position="99"/>
        <end position="109"/>
    </location>
</feature>
<name>A0ABQ9G5C8_9NEOP</name>
<evidence type="ECO:0000313" key="3">
    <source>
        <dbReference type="Proteomes" id="UP001159363"/>
    </source>
</evidence>
<evidence type="ECO:0000256" key="1">
    <source>
        <dbReference type="SAM" id="MobiDB-lite"/>
    </source>
</evidence>
<evidence type="ECO:0000313" key="2">
    <source>
        <dbReference type="EMBL" id="KAJ8867666.1"/>
    </source>
</evidence>
<dbReference type="Proteomes" id="UP001159363">
    <property type="component" value="Chromosome 14"/>
</dbReference>
<dbReference type="EMBL" id="JARBHB010000015">
    <property type="protein sequence ID" value="KAJ8867666.1"/>
    <property type="molecule type" value="Genomic_DNA"/>
</dbReference>